<protein>
    <recommendedName>
        <fullName evidence="4">serine-type D-Ala-D-Ala carboxypeptidase</fullName>
        <ecNumber evidence="4">3.4.16.4</ecNumber>
    </recommendedName>
</protein>
<feature type="binding site" evidence="14">
    <location>
        <position position="223"/>
    </location>
    <ligand>
        <name>substrate</name>
    </ligand>
</feature>
<evidence type="ECO:0000256" key="5">
    <source>
        <dbReference type="ARBA" id="ARBA00022645"/>
    </source>
</evidence>
<dbReference type="SMART" id="SM00936">
    <property type="entry name" value="PBP5_C"/>
    <property type="match status" value="1"/>
</dbReference>
<gene>
    <name evidence="17" type="ORF">PRVXH_001639</name>
</gene>
<feature type="active site" evidence="13">
    <location>
        <position position="117"/>
    </location>
</feature>
<organism evidence="17">
    <name type="scientific">Proteinivorax hydrogeniformans</name>
    <dbReference type="NCBI Taxonomy" id="1826727"/>
    <lineage>
        <taxon>Bacteria</taxon>
        <taxon>Bacillati</taxon>
        <taxon>Bacillota</taxon>
        <taxon>Clostridia</taxon>
        <taxon>Eubacteriales</taxon>
        <taxon>Proteinivoracaceae</taxon>
        <taxon>Proteinivorax</taxon>
    </lineage>
</organism>
<keyword evidence="6" id="KW-0645">Protease</keyword>
<feature type="active site" description="Acyl-ester intermediate" evidence="13">
    <location>
        <position position="61"/>
    </location>
</feature>
<keyword evidence="10" id="KW-0573">Peptidoglycan synthesis</keyword>
<dbReference type="InterPro" id="IPR018044">
    <property type="entry name" value="Peptidase_S11"/>
</dbReference>
<evidence type="ECO:0000256" key="4">
    <source>
        <dbReference type="ARBA" id="ARBA00012448"/>
    </source>
</evidence>
<dbReference type="InterPro" id="IPR001967">
    <property type="entry name" value="Peptidase_S11_N"/>
</dbReference>
<dbReference type="AlphaFoldDB" id="A0AAU8HQI8"/>
<sequence length="377" mass="41917">MRKAIGILLLVAFIVLSTQIGYAQEDIDYFDFNAKSYILINQSTKQVLAGRNYDEELLMASTTKVMTAIVALELIEDINGYFKVTPEASGIIGSSIYLEEGETIPIKDLLYGLMIRSGNDSAVALGIASAGSEEHFVKLMNEKAEEIGAGNTSFDNPHGLNAENHYTTAKDLAIITAYAMENPLFREIASTTFYRSTNLEGKVRAFHSNNKFLLNYDHALAAKTGWTTEAGRCLTGAASKDGQDLVGVLLYAPNWFNDLEEMMEWAYSKYKGVMVIEEDTSMGLIAVENGEEPYVAARVPKDIVLSIERETEPVITSEVILDDIVHAPVYKGDKIGEKQIYKDGEYIYTLDLVAHKDIAKDSIPWYKRFVTWFGGLF</sequence>
<dbReference type="GO" id="GO:0006508">
    <property type="term" value="P:proteolysis"/>
    <property type="evidence" value="ECO:0007669"/>
    <property type="project" value="UniProtKB-KW"/>
</dbReference>
<dbReference type="Gene3D" id="2.60.410.10">
    <property type="entry name" value="D-Ala-D-Ala carboxypeptidase, C-terminal domain"/>
    <property type="match status" value="1"/>
</dbReference>
<dbReference type="InterPro" id="IPR037167">
    <property type="entry name" value="Peptidase_S11_C_sf"/>
</dbReference>
<evidence type="ECO:0000256" key="10">
    <source>
        <dbReference type="ARBA" id="ARBA00022984"/>
    </source>
</evidence>
<evidence type="ECO:0000256" key="2">
    <source>
        <dbReference type="ARBA" id="ARBA00004752"/>
    </source>
</evidence>
<dbReference type="Gene3D" id="3.40.710.10">
    <property type="entry name" value="DD-peptidase/beta-lactamase superfamily"/>
    <property type="match status" value="1"/>
</dbReference>
<comment type="pathway">
    <text evidence="2">Cell wall biogenesis; peptidoglycan biosynthesis.</text>
</comment>
<dbReference type="InterPro" id="IPR012907">
    <property type="entry name" value="Peptidase_S11_C"/>
</dbReference>
<comment type="function">
    <text evidence="1">Removes C-terminal D-alanyl residues from sugar-peptide cell wall precursors.</text>
</comment>
<proteinExistence type="inferred from homology"/>
<evidence type="ECO:0000256" key="11">
    <source>
        <dbReference type="ARBA" id="ARBA00023316"/>
    </source>
</evidence>
<dbReference type="GO" id="GO:0009002">
    <property type="term" value="F:serine-type D-Ala-D-Ala carboxypeptidase activity"/>
    <property type="evidence" value="ECO:0007669"/>
    <property type="project" value="UniProtKB-EC"/>
</dbReference>
<dbReference type="PANTHER" id="PTHR21581">
    <property type="entry name" value="D-ALANYL-D-ALANINE CARBOXYPEPTIDASE"/>
    <property type="match status" value="1"/>
</dbReference>
<feature type="domain" description="Peptidase S11 D-Ala-D-Ala carboxypeptidase A C-terminal" evidence="16">
    <location>
        <begin position="270"/>
        <end position="360"/>
    </location>
</feature>
<comment type="catalytic activity">
    <reaction evidence="12">
        <text>Preferential cleavage: (Ac)2-L-Lys-D-Ala-|-D-Ala. Also transpeptidation of peptidyl-alanyl moieties that are N-acyl substituents of D-alanine.</text>
        <dbReference type="EC" id="3.4.16.4"/>
    </reaction>
</comment>
<dbReference type="PRINTS" id="PR00725">
    <property type="entry name" value="DADACBPTASE1"/>
</dbReference>
<dbReference type="SUPFAM" id="SSF69189">
    <property type="entry name" value="Penicillin-binding protein associated domain"/>
    <property type="match status" value="1"/>
</dbReference>
<evidence type="ECO:0000256" key="12">
    <source>
        <dbReference type="ARBA" id="ARBA00034000"/>
    </source>
</evidence>
<dbReference type="GO" id="GO:0008360">
    <property type="term" value="P:regulation of cell shape"/>
    <property type="evidence" value="ECO:0007669"/>
    <property type="project" value="UniProtKB-KW"/>
</dbReference>
<dbReference type="GO" id="GO:0071555">
    <property type="term" value="P:cell wall organization"/>
    <property type="evidence" value="ECO:0007669"/>
    <property type="project" value="UniProtKB-KW"/>
</dbReference>
<keyword evidence="11" id="KW-0961">Cell wall biogenesis/degradation</keyword>
<dbReference type="InterPro" id="IPR012338">
    <property type="entry name" value="Beta-lactam/transpept-like"/>
</dbReference>
<dbReference type="PANTHER" id="PTHR21581:SF6">
    <property type="entry name" value="TRAFFICKING PROTEIN PARTICLE COMPLEX SUBUNIT 12"/>
    <property type="match status" value="1"/>
</dbReference>
<evidence type="ECO:0000256" key="13">
    <source>
        <dbReference type="PIRSR" id="PIRSR618044-1"/>
    </source>
</evidence>
<accession>A0AAU8HQI8</accession>
<evidence type="ECO:0000256" key="7">
    <source>
        <dbReference type="ARBA" id="ARBA00022729"/>
    </source>
</evidence>
<evidence type="ECO:0000256" key="14">
    <source>
        <dbReference type="PIRSR" id="PIRSR618044-2"/>
    </source>
</evidence>
<dbReference type="EMBL" id="CP159485">
    <property type="protein sequence ID" value="XCI27721.1"/>
    <property type="molecule type" value="Genomic_DNA"/>
</dbReference>
<dbReference type="EC" id="3.4.16.4" evidence="4"/>
<reference evidence="17" key="2">
    <citation type="submission" date="2024-06" db="EMBL/GenBank/DDBJ databases">
        <authorList>
            <person name="Petrova K.O."/>
            <person name="Toshchakov S.V."/>
            <person name="Boltjanskaja Y.V."/>
            <person name="Kevbrin V.V."/>
        </authorList>
    </citation>
    <scope>NUCLEOTIDE SEQUENCE</scope>
    <source>
        <strain evidence="17">Z-710</strain>
    </source>
</reference>
<dbReference type="Pfam" id="PF00768">
    <property type="entry name" value="Peptidase_S11"/>
    <property type="match status" value="1"/>
</dbReference>
<dbReference type="GO" id="GO:0009252">
    <property type="term" value="P:peptidoglycan biosynthetic process"/>
    <property type="evidence" value="ECO:0007669"/>
    <property type="project" value="UniProtKB-KW"/>
</dbReference>
<evidence type="ECO:0000256" key="3">
    <source>
        <dbReference type="ARBA" id="ARBA00007164"/>
    </source>
</evidence>
<keyword evidence="9" id="KW-0133">Cell shape</keyword>
<dbReference type="RefSeq" id="WP_353892298.1">
    <property type="nucleotide sequence ID" value="NZ_CP159485.1"/>
</dbReference>
<feature type="active site" description="Acyl-ester intermediate" evidence="13">
    <location>
        <position position="64"/>
    </location>
</feature>
<dbReference type="InterPro" id="IPR015956">
    <property type="entry name" value="Peniciliin-bd_prot_C_sf"/>
</dbReference>
<evidence type="ECO:0000256" key="6">
    <source>
        <dbReference type="ARBA" id="ARBA00022670"/>
    </source>
</evidence>
<evidence type="ECO:0000256" key="8">
    <source>
        <dbReference type="ARBA" id="ARBA00022801"/>
    </source>
</evidence>
<dbReference type="Pfam" id="PF07943">
    <property type="entry name" value="PBP5_C"/>
    <property type="match status" value="1"/>
</dbReference>
<name>A0AAU8HQI8_9FIRM</name>
<evidence type="ECO:0000259" key="16">
    <source>
        <dbReference type="SMART" id="SM00936"/>
    </source>
</evidence>
<evidence type="ECO:0000313" key="17">
    <source>
        <dbReference type="EMBL" id="XCI27721.1"/>
    </source>
</evidence>
<keyword evidence="5 17" id="KW-0121">Carboxypeptidase</keyword>
<evidence type="ECO:0000256" key="1">
    <source>
        <dbReference type="ARBA" id="ARBA00003217"/>
    </source>
</evidence>
<evidence type="ECO:0000256" key="9">
    <source>
        <dbReference type="ARBA" id="ARBA00022960"/>
    </source>
</evidence>
<evidence type="ECO:0000256" key="15">
    <source>
        <dbReference type="RuleBase" id="RU004016"/>
    </source>
</evidence>
<keyword evidence="7" id="KW-0732">Signal</keyword>
<reference evidence="17" key="1">
    <citation type="journal article" date="2018" name="Antonie Van Leeuwenhoek">
        <title>Proteinivorax hydrogeniformans sp. nov., an anaerobic, haloalkaliphilic bacterium fermenting proteinaceous compounds with high hydrogen production.</title>
        <authorList>
            <person name="Boltyanskaya Y."/>
            <person name="Detkova E."/>
            <person name="Pimenov N."/>
            <person name="Kevbrin V."/>
        </authorList>
    </citation>
    <scope>NUCLEOTIDE SEQUENCE</scope>
    <source>
        <strain evidence="17">Z-710</strain>
    </source>
</reference>
<dbReference type="SUPFAM" id="SSF56601">
    <property type="entry name" value="beta-lactamase/transpeptidase-like"/>
    <property type="match status" value="1"/>
</dbReference>
<keyword evidence="8 17" id="KW-0378">Hydrolase</keyword>
<comment type="similarity">
    <text evidence="3 15">Belongs to the peptidase S11 family.</text>
</comment>